<evidence type="ECO:0000313" key="2">
    <source>
        <dbReference type="Proteomes" id="UP000004621"/>
    </source>
</evidence>
<protein>
    <submittedName>
        <fullName evidence="1">Uncharacterized protein</fullName>
    </submittedName>
</protein>
<proteinExistence type="predicted"/>
<gene>
    <name evidence="1" type="ORF">NEISUBOT_03719</name>
</gene>
<evidence type="ECO:0000313" key="1">
    <source>
        <dbReference type="EMBL" id="EFC52883.1"/>
    </source>
</evidence>
<dbReference type="Proteomes" id="UP000004621">
    <property type="component" value="Unassembled WGS sequence"/>
</dbReference>
<comment type="caution">
    <text evidence="1">The sequence shown here is derived from an EMBL/GenBank/DDBJ whole genome shotgun (WGS) entry which is preliminary data.</text>
</comment>
<dbReference type="EMBL" id="ACEO02000002">
    <property type="protein sequence ID" value="EFC52883.1"/>
    <property type="molecule type" value="Genomic_DNA"/>
</dbReference>
<reference evidence="1 2" key="1">
    <citation type="submission" date="2010-01" db="EMBL/GenBank/DDBJ databases">
        <authorList>
            <person name="Weinstock G."/>
            <person name="Sodergren E."/>
            <person name="Clifton S."/>
            <person name="Fulton L."/>
            <person name="Fulton B."/>
            <person name="Courtney L."/>
            <person name="Fronick C."/>
            <person name="Harrison M."/>
            <person name="Strong C."/>
            <person name="Farmer C."/>
            <person name="Delahaunty K."/>
            <person name="Markovic C."/>
            <person name="Hall O."/>
            <person name="Minx P."/>
            <person name="Tomlinson C."/>
            <person name="Mitreva M."/>
            <person name="Nelson J."/>
            <person name="Hou S."/>
            <person name="Wollam A."/>
            <person name="Pepin K.H."/>
            <person name="Johnson M."/>
            <person name="Bhonagiri V."/>
            <person name="Nash W.E."/>
            <person name="Warren W."/>
            <person name="Chinwalla A."/>
            <person name="Mardis E.R."/>
            <person name="Wilson R.K."/>
        </authorList>
    </citation>
    <scope>NUCLEOTIDE SEQUENCE [LARGE SCALE GENOMIC DNA]</scope>
    <source>
        <strain evidence="1 2">NJ9703</strain>
    </source>
</reference>
<name>A0A9W5N019_NEISU</name>
<dbReference type="AlphaFoldDB" id="A0A9W5N019"/>
<organism evidence="1 2">
    <name type="scientific">Neisseria subflava NJ9703</name>
    <dbReference type="NCBI Taxonomy" id="546268"/>
    <lineage>
        <taxon>Bacteria</taxon>
        <taxon>Pseudomonadati</taxon>
        <taxon>Pseudomonadota</taxon>
        <taxon>Betaproteobacteria</taxon>
        <taxon>Neisseriales</taxon>
        <taxon>Neisseriaceae</taxon>
        <taxon>Neisseria</taxon>
    </lineage>
</organism>
<sequence length="154" mass="16247">MFGNHIGNAVFFEDGAGQNSGVVDAMGVNHVGFAVVGDVGFKSFHACVDPADAVDVDNRAAREKIHAVVGVSVESTLLMAAQAVEAREDGFRLAPQVAEHGNDHADFHAFALQGLGLEAEKDSVHVGFGRGVPRGDDDNMHDVFFMEVDNGEAV</sequence>
<accession>A0A9W5N019</accession>